<dbReference type="InterPro" id="IPR002934">
    <property type="entry name" value="Polymerase_NTP_transf_dom"/>
</dbReference>
<evidence type="ECO:0000313" key="2">
    <source>
        <dbReference type="EMBL" id="MBB3054638.1"/>
    </source>
</evidence>
<dbReference type="InterPro" id="IPR043519">
    <property type="entry name" value="NT_sf"/>
</dbReference>
<evidence type="ECO:0000259" key="1">
    <source>
        <dbReference type="Pfam" id="PF01909"/>
    </source>
</evidence>
<sequence length="306" mass="35570">MPEVKENILATLAYFDMFNYPLTRAEVYVFLKRKYPYEEFEDALRCLTVNGVIHQFDRFYTLKKDHYQIIRRNEGNKMAAELIKVAGKIGNILVCFPYVRGIAISGSLSKNFADEFSDIDLFIITAKNRLWVARTIMHCFKKLTFLVKKEHYFCMNYYVDEQQLEIPEKNIYTAIEIGTLIPLQGDLVFEQFYLENSWTREFLPNKNMRVATAKPVKASFFKLVTEFLLDNRLGNAIDNMLMKITESRWAKKTEEKKQNSHGFIMGMASGKHFSKPDPGNFQCELLAKYERLVSSILQGSEATTTS</sequence>
<protein>
    <submittedName>
        <fullName evidence="2">Nucleotidyltransferase</fullName>
    </submittedName>
</protein>
<proteinExistence type="predicted"/>
<gene>
    <name evidence="2" type="ORF">FHS11_001048</name>
</gene>
<reference evidence="2" key="1">
    <citation type="submission" date="2020-08" db="EMBL/GenBank/DDBJ databases">
        <title>Genomic Encyclopedia of Type Strains, Phase III (KMG-III): the genomes of soil and plant-associated and newly described type strains.</title>
        <authorList>
            <person name="Whitman W."/>
        </authorList>
    </citation>
    <scope>NUCLEOTIDE SEQUENCE [LARGE SCALE GENOMIC DNA]</scope>
    <source>
        <strain evidence="2">CECT 8628</strain>
    </source>
</reference>
<accession>A0A839SAL1</accession>
<evidence type="ECO:0000313" key="3">
    <source>
        <dbReference type="Proteomes" id="UP000539265"/>
    </source>
</evidence>
<keyword evidence="3" id="KW-1185">Reference proteome</keyword>
<dbReference type="EMBL" id="JACHWX010000002">
    <property type="protein sequence ID" value="MBB3054638.1"/>
    <property type="molecule type" value="Genomic_DNA"/>
</dbReference>
<dbReference type="OrthoDB" id="645383at2"/>
<dbReference type="Proteomes" id="UP000539265">
    <property type="component" value="Unassembled WGS sequence"/>
</dbReference>
<name>A0A839SAL1_9SPHI</name>
<dbReference type="RefSeq" id="WP_157750755.1">
    <property type="nucleotide sequence ID" value="NZ_AP017313.1"/>
</dbReference>
<dbReference type="Gene3D" id="3.30.460.10">
    <property type="entry name" value="Beta Polymerase, domain 2"/>
    <property type="match status" value="1"/>
</dbReference>
<dbReference type="GO" id="GO:0016779">
    <property type="term" value="F:nucleotidyltransferase activity"/>
    <property type="evidence" value="ECO:0007669"/>
    <property type="project" value="InterPro"/>
</dbReference>
<dbReference type="Pfam" id="PF01909">
    <property type="entry name" value="NTP_transf_2"/>
    <property type="match status" value="1"/>
</dbReference>
<dbReference type="AlphaFoldDB" id="A0A839SAL1"/>
<dbReference type="SUPFAM" id="SSF81301">
    <property type="entry name" value="Nucleotidyltransferase"/>
    <property type="match status" value="1"/>
</dbReference>
<comment type="caution">
    <text evidence="2">The sequence shown here is derived from an EMBL/GenBank/DDBJ whole genome shotgun (WGS) entry which is preliminary data.</text>
</comment>
<feature type="domain" description="Polymerase nucleotidyl transferase" evidence="1">
    <location>
        <begin position="99"/>
        <end position="160"/>
    </location>
</feature>
<organism evidence="2 3">
    <name type="scientific">Mucilaginibacter gotjawali</name>
    <dbReference type="NCBI Taxonomy" id="1550579"/>
    <lineage>
        <taxon>Bacteria</taxon>
        <taxon>Pseudomonadati</taxon>
        <taxon>Bacteroidota</taxon>
        <taxon>Sphingobacteriia</taxon>
        <taxon>Sphingobacteriales</taxon>
        <taxon>Sphingobacteriaceae</taxon>
        <taxon>Mucilaginibacter</taxon>
    </lineage>
</organism>